<keyword evidence="3" id="KW-1185">Reference proteome</keyword>
<evidence type="ECO:0000313" key="3">
    <source>
        <dbReference type="Proteomes" id="UP000310158"/>
    </source>
</evidence>
<accession>A0A4S4M608</accession>
<feature type="compositionally biased region" description="Basic and acidic residues" evidence="1">
    <location>
        <begin position="147"/>
        <end position="158"/>
    </location>
</feature>
<sequence length="329" mass="35292">MKHSNFIHSLSRSTYLTRPRPTTVRLLRTTRAAFYPAAEESERGKDQSISQGHSLSSSNRQNKSVGAEYAHAGFAAAKDPSNINLNDTASSTSMQKPPRDAGESGNPEGIGFAEQVGSQSALAYKLLGGGHAPSTVGPGSESGAGAEHWECEEVSKSESEEAVAPGLFSAFKQSVSLKTSAGDVKQNAGAGGGVTGTGTFTSKESSDRPGDRRSLSTLPLDRMPGASERQHLRYCIPEGEIIVSVDGERLPFYERRFFRIHLRVPGIGEDAETPSGDWHNAGVPGSAESNSYMHVDREDPYDPPGAERDLKLRYGGRKWKVEAHTSDEA</sequence>
<reference evidence="2 3" key="1">
    <citation type="submission" date="2019-02" db="EMBL/GenBank/DDBJ databases">
        <title>Genome sequencing of the rare red list fungi Bondarzewia mesenterica.</title>
        <authorList>
            <person name="Buettner E."/>
            <person name="Kellner H."/>
        </authorList>
    </citation>
    <scope>NUCLEOTIDE SEQUENCE [LARGE SCALE GENOMIC DNA]</scope>
    <source>
        <strain evidence="2 3">DSM 108281</strain>
    </source>
</reference>
<gene>
    <name evidence="2" type="ORF">EW146_g1353</name>
</gene>
<dbReference type="Proteomes" id="UP000310158">
    <property type="component" value="Unassembled WGS sequence"/>
</dbReference>
<feature type="region of interest" description="Disordered" evidence="1">
    <location>
        <begin position="34"/>
        <end position="112"/>
    </location>
</feature>
<dbReference type="AlphaFoldDB" id="A0A4S4M608"/>
<name>A0A4S4M608_9AGAM</name>
<feature type="region of interest" description="Disordered" evidence="1">
    <location>
        <begin position="133"/>
        <end position="158"/>
    </location>
</feature>
<feature type="compositionally biased region" description="Low complexity" evidence="1">
    <location>
        <begin position="48"/>
        <end position="58"/>
    </location>
</feature>
<feature type="compositionally biased region" description="Polar residues" evidence="1">
    <location>
        <begin position="81"/>
        <end position="95"/>
    </location>
</feature>
<organism evidence="2 3">
    <name type="scientific">Bondarzewia mesenterica</name>
    <dbReference type="NCBI Taxonomy" id="1095465"/>
    <lineage>
        <taxon>Eukaryota</taxon>
        <taxon>Fungi</taxon>
        <taxon>Dikarya</taxon>
        <taxon>Basidiomycota</taxon>
        <taxon>Agaricomycotina</taxon>
        <taxon>Agaricomycetes</taxon>
        <taxon>Russulales</taxon>
        <taxon>Bondarzewiaceae</taxon>
        <taxon>Bondarzewia</taxon>
    </lineage>
</organism>
<feature type="region of interest" description="Disordered" evidence="1">
    <location>
        <begin position="183"/>
        <end position="223"/>
    </location>
</feature>
<feature type="compositionally biased region" description="Basic and acidic residues" evidence="1">
    <location>
        <begin position="204"/>
        <end position="214"/>
    </location>
</feature>
<evidence type="ECO:0000256" key="1">
    <source>
        <dbReference type="SAM" id="MobiDB-lite"/>
    </source>
</evidence>
<protein>
    <submittedName>
        <fullName evidence="2">Uncharacterized protein</fullName>
    </submittedName>
</protein>
<dbReference type="EMBL" id="SGPL01000033">
    <property type="protein sequence ID" value="THH19928.1"/>
    <property type="molecule type" value="Genomic_DNA"/>
</dbReference>
<feature type="compositionally biased region" description="Basic and acidic residues" evidence="1">
    <location>
        <begin position="294"/>
        <end position="309"/>
    </location>
</feature>
<dbReference type="OrthoDB" id="2687798at2759"/>
<proteinExistence type="predicted"/>
<evidence type="ECO:0000313" key="2">
    <source>
        <dbReference type="EMBL" id="THH19928.1"/>
    </source>
</evidence>
<feature type="region of interest" description="Disordered" evidence="1">
    <location>
        <begin position="273"/>
        <end position="309"/>
    </location>
</feature>
<comment type="caution">
    <text evidence="2">The sequence shown here is derived from an EMBL/GenBank/DDBJ whole genome shotgun (WGS) entry which is preliminary data.</text>
</comment>
<feature type="compositionally biased region" description="Low complexity" evidence="1">
    <location>
        <begin position="67"/>
        <end position="77"/>
    </location>
</feature>